<evidence type="ECO:0008006" key="6">
    <source>
        <dbReference type="Google" id="ProtNLM"/>
    </source>
</evidence>
<gene>
    <name evidence="4" type="ORF">PMAYCL1PPCAC_06718</name>
</gene>
<proteinExistence type="inferred from homology"/>
<dbReference type="AlphaFoldDB" id="A0AAN4ZDI3"/>
<comment type="caution">
    <text evidence="4">The sequence shown here is derived from an EMBL/GenBank/DDBJ whole genome shotgun (WGS) entry which is preliminary data.</text>
</comment>
<comment type="similarity">
    <text evidence="2">Belongs to the actin family. ARP6 subfamily.</text>
</comment>
<evidence type="ECO:0000256" key="3">
    <source>
        <dbReference type="ARBA" id="ARBA00022490"/>
    </source>
</evidence>
<dbReference type="EMBL" id="BTRK01000002">
    <property type="protein sequence ID" value="GMR36523.1"/>
    <property type="molecule type" value="Genomic_DNA"/>
</dbReference>
<dbReference type="InterPro" id="IPR043129">
    <property type="entry name" value="ATPase_NBD"/>
</dbReference>
<evidence type="ECO:0000256" key="2">
    <source>
        <dbReference type="ARBA" id="ARBA00005665"/>
    </source>
</evidence>
<sequence>SRLPTINRMVATRHRTLIMDNGGHTIKMGWNTDENPRVIPNSIVKGKNERKRVFVGEELTECTDRSSLFFLLPLEKGYIVNWDVQQQIWERSLKGESQEESRIVLTHPNALVPAVKDESCEILFEMFGFGEVFKSSTAGLIGQCKRQSRVVLVVDSGFSFTHIVPFLDGTIIQKGVVRMDIGGKLLTNQLKEWVSYRELNVVEETFVMNECKEDACFVSLQFDKDAEIARRRGEENTMVREYVLPDFSTRQRGILRTPARTFEEEVQKIRLNIERFSIPEALFNPSNIGINQMGIAECIVHSVNRCPENIREALVQNIYLIGGNCKFANFQQRLLEEVGSLVEWKVSASGDMEGEDPVERGWRAGKRLVNGGSIERRFVTKEEYAEEGEEACARAFLHFHREDVERERRI</sequence>
<name>A0AAN4ZDI3_9BILA</name>
<keyword evidence="3" id="KW-0963">Cytoplasm</keyword>
<dbReference type="Gene3D" id="3.90.640.10">
    <property type="entry name" value="Actin, Chain A, domain 4"/>
    <property type="match status" value="1"/>
</dbReference>
<accession>A0AAN4ZDI3</accession>
<comment type="subcellular location">
    <subcellularLocation>
        <location evidence="1">Cytoplasm</location>
    </subcellularLocation>
</comment>
<dbReference type="SMART" id="SM00268">
    <property type="entry name" value="ACTIN"/>
    <property type="match status" value="1"/>
</dbReference>
<dbReference type="SUPFAM" id="SSF53067">
    <property type="entry name" value="Actin-like ATPase domain"/>
    <property type="match status" value="2"/>
</dbReference>
<reference evidence="5" key="1">
    <citation type="submission" date="2022-10" db="EMBL/GenBank/DDBJ databases">
        <title>Genome assembly of Pristionchus species.</title>
        <authorList>
            <person name="Yoshida K."/>
            <person name="Sommer R.J."/>
        </authorList>
    </citation>
    <scope>NUCLEOTIDE SEQUENCE [LARGE SCALE GENOMIC DNA]</scope>
    <source>
        <strain evidence="5">RS5460</strain>
    </source>
</reference>
<evidence type="ECO:0000256" key="1">
    <source>
        <dbReference type="ARBA" id="ARBA00004496"/>
    </source>
</evidence>
<dbReference type="GO" id="GO:0005737">
    <property type="term" value="C:cytoplasm"/>
    <property type="evidence" value="ECO:0007669"/>
    <property type="project" value="UniProtKB-SubCell"/>
</dbReference>
<keyword evidence="5" id="KW-1185">Reference proteome</keyword>
<dbReference type="CDD" id="cd10210">
    <property type="entry name" value="ASKHA_NBD_Arp6"/>
    <property type="match status" value="1"/>
</dbReference>
<organism evidence="4 5">
    <name type="scientific">Pristionchus mayeri</name>
    <dbReference type="NCBI Taxonomy" id="1317129"/>
    <lineage>
        <taxon>Eukaryota</taxon>
        <taxon>Metazoa</taxon>
        <taxon>Ecdysozoa</taxon>
        <taxon>Nematoda</taxon>
        <taxon>Chromadorea</taxon>
        <taxon>Rhabditida</taxon>
        <taxon>Rhabditina</taxon>
        <taxon>Diplogasteromorpha</taxon>
        <taxon>Diplogasteroidea</taxon>
        <taxon>Neodiplogasteridae</taxon>
        <taxon>Pristionchus</taxon>
    </lineage>
</organism>
<dbReference type="FunFam" id="3.90.640.10:FF:000014">
    <property type="entry name" value="Putative actin-related protein 6"/>
    <property type="match status" value="1"/>
</dbReference>
<dbReference type="Gene3D" id="3.30.420.40">
    <property type="match status" value="2"/>
</dbReference>
<evidence type="ECO:0000313" key="5">
    <source>
        <dbReference type="Proteomes" id="UP001328107"/>
    </source>
</evidence>
<dbReference type="Pfam" id="PF00022">
    <property type="entry name" value="Actin"/>
    <property type="match status" value="1"/>
</dbReference>
<feature type="non-terminal residue" evidence="4">
    <location>
        <position position="1"/>
    </location>
</feature>
<dbReference type="GO" id="GO:0005634">
    <property type="term" value="C:nucleus"/>
    <property type="evidence" value="ECO:0007669"/>
    <property type="project" value="UniProtKB-ARBA"/>
</dbReference>
<protein>
    <recommendedName>
        <fullName evidence="6">Actin-related protein 6</fullName>
    </recommendedName>
</protein>
<dbReference type="PANTHER" id="PTHR11937">
    <property type="entry name" value="ACTIN"/>
    <property type="match status" value="1"/>
</dbReference>
<evidence type="ECO:0000313" key="4">
    <source>
        <dbReference type="EMBL" id="GMR36523.1"/>
    </source>
</evidence>
<dbReference type="InterPro" id="IPR004000">
    <property type="entry name" value="Actin"/>
</dbReference>
<dbReference type="Proteomes" id="UP001328107">
    <property type="component" value="Unassembled WGS sequence"/>
</dbReference>